<reference evidence="2 3" key="1">
    <citation type="submission" date="2016-07" db="EMBL/GenBank/DDBJ databases">
        <title>Pervasive Adenine N6-methylation of Active Genes in Fungi.</title>
        <authorList>
            <consortium name="DOE Joint Genome Institute"/>
            <person name="Mondo S.J."/>
            <person name="Dannebaum R.O."/>
            <person name="Kuo R.C."/>
            <person name="Labutti K."/>
            <person name="Haridas S."/>
            <person name="Kuo A."/>
            <person name="Salamov A."/>
            <person name="Ahrendt S.R."/>
            <person name="Lipzen A."/>
            <person name="Sullivan W."/>
            <person name="Andreopoulos W.B."/>
            <person name="Clum A."/>
            <person name="Lindquist E."/>
            <person name="Daum C."/>
            <person name="Ramamoorthy G.K."/>
            <person name="Gryganskyi A."/>
            <person name="Culley D."/>
            <person name="Magnuson J.K."/>
            <person name="James T.Y."/>
            <person name="O'Malley M.A."/>
            <person name="Stajich J.E."/>
            <person name="Spatafora J.W."/>
            <person name="Visel A."/>
            <person name="Grigoriev I.V."/>
        </authorList>
    </citation>
    <scope>NUCLEOTIDE SEQUENCE [LARGE SCALE GENOMIC DNA]</scope>
    <source>
        <strain evidence="2 3">NRRL 2496</strain>
    </source>
</reference>
<protein>
    <submittedName>
        <fullName evidence="2">Uncharacterized protein</fullName>
    </submittedName>
</protein>
<gene>
    <name evidence="2" type="ORF">BCR43DRAFT_512617</name>
</gene>
<evidence type="ECO:0000256" key="1">
    <source>
        <dbReference type="ARBA" id="ARBA00023002"/>
    </source>
</evidence>
<sequence>MAPPTAVINTTTDILQQSLAEMAGFYHRAYFMENENHNVNTLIRASFNLMLLGAHPISTISRIIPCNWKDRLGDWRAYPSYLIFFDSEVARLGILQAVQTYFVDGGLWHSIGSQMQPVVHLAFGIESQVDSIVSQGLAHLASSYLSAKSISQTNSENVTDENAISLETLVFDLAAFDRRFHGLMEDASTFDSAFRRVLRTQGVLLREYVQLAPQLSIQELTHLTAQLMQTSDQNDRPDSYLAGPQLLEAVLAVHILQIALPGLPTTPMLRNVLLTALITFLVRGCPARHHALPPVRGMCSRQMVLQTGDPSTGLAYAALVRASKLLPSEADLFAALAHQRVQHVREGCA</sequence>
<name>A0A1X2HR84_SYNRA</name>
<evidence type="ECO:0000313" key="2">
    <source>
        <dbReference type="EMBL" id="ORZ01792.1"/>
    </source>
</evidence>
<accession>A0A1X2HR84</accession>
<dbReference type="EMBL" id="MCGN01000002">
    <property type="protein sequence ID" value="ORZ01792.1"/>
    <property type="molecule type" value="Genomic_DNA"/>
</dbReference>
<dbReference type="InterPro" id="IPR025337">
    <property type="entry name" value="Questin_oxidase-like"/>
</dbReference>
<keyword evidence="1" id="KW-0560">Oxidoreductase</keyword>
<organism evidence="2 3">
    <name type="scientific">Syncephalastrum racemosum</name>
    <name type="common">Filamentous fungus</name>
    <dbReference type="NCBI Taxonomy" id="13706"/>
    <lineage>
        <taxon>Eukaryota</taxon>
        <taxon>Fungi</taxon>
        <taxon>Fungi incertae sedis</taxon>
        <taxon>Mucoromycota</taxon>
        <taxon>Mucoromycotina</taxon>
        <taxon>Mucoromycetes</taxon>
        <taxon>Mucorales</taxon>
        <taxon>Syncephalastraceae</taxon>
        <taxon>Syncephalastrum</taxon>
    </lineage>
</organism>
<dbReference type="Proteomes" id="UP000242180">
    <property type="component" value="Unassembled WGS sequence"/>
</dbReference>
<comment type="caution">
    <text evidence="2">The sequence shown here is derived from an EMBL/GenBank/DDBJ whole genome shotgun (WGS) entry which is preliminary data.</text>
</comment>
<dbReference type="STRING" id="13706.A0A1X2HR84"/>
<dbReference type="AlphaFoldDB" id="A0A1X2HR84"/>
<keyword evidence="3" id="KW-1185">Reference proteome</keyword>
<proteinExistence type="predicted"/>
<dbReference type="GO" id="GO:0016491">
    <property type="term" value="F:oxidoreductase activity"/>
    <property type="evidence" value="ECO:0007669"/>
    <property type="project" value="UniProtKB-KW"/>
</dbReference>
<dbReference type="OrthoDB" id="10004862at2759"/>
<dbReference type="InParanoid" id="A0A1X2HR84"/>
<evidence type="ECO:0000313" key="3">
    <source>
        <dbReference type="Proteomes" id="UP000242180"/>
    </source>
</evidence>
<dbReference type="Pfam" id="PF14027">
    <property type="entry name" value="Questin_oxidase"/>
    <property type="match status" value="1"/>
</dbReference>